<reference evidence="1" key="1">
    <citation type="journal article" date="2018" name="PLoS Negl. Trop. Dis.">
        <title>An insight into the salivary gland and fat body transcriptome of Panstrongylus lignarius (Hemiptera: Heteroptera), the main vector of Chagas disease in Peru.</title>
        <authorList>
            <person name="Nevoa J.C."/>
            <person name="Mendes M.T."/>
            <person name="da Silva M.V."/>
            <person name="Soares S.C."/>
            <person name="Oliveira C.J.F."/>
            <person name="Ribeiro J.M.C."/>
        </authorList>
    </citation>
    <scope>NUCLEOTIDE SEQUENCE</scope>
</reference>
<sequence>MGMMAVVWRISSFKCAKSLTIGVINVFQISPSKEDARGYIRRGHCYRRSPPQEDRRSGMFSHKTRIAIRAVSSVAPSC</sequence>
<proteinExistence type="predicted"/>
<protein>
    <submittedName>
        <fullName evidence="1">Putative secreted protein</fullName>
    </submittedName>
</protein>
<accession>A0A224Y005</accession>
<dbReference type="AlphaFoldDB" id="A0A224Y005"/>
<name>A0A224Y005_9HEMI</name>
<dbReference type="EMBL" id="GFTR01000738">
    <property type="protein sequence ID" value="JAW15688.1"/>
    <property type="molecule type" value="Transcribed_RNA"/>
</dbReference>
<organism evidence="1">
    <name type="scientific">Panstrongylus lignarius</name>
    <dbReference type="NCBI Taxonomy" id="156445"/>
    <lineage>
        <taxon>Eukaryota</taxon>
        <taxon>Metazoa</taxon>
        <taxon>Ecdysozoa</taxon>
        <taxon>Arthropoda</taxon>
        <taxon>Hexapoda</taxon>
        <taxon>Insecta</taxon>
        <taxon>Pterygota</taxon>
        <taxon>Neoptera</taxon>
        <taxon>Paraneoptera</taxon>
        <taxon>Hemiptera</taxon>
        <taxon>Heteroptera</taxon>
        <taxon>Panheteroptera</taxon>
        <taxon>Cimicomorpha</taxon>
        <taxon>Reduviidae</taxon>
        <taxon>Triatominae</taxon>
        <taxon>Panstrongylus</taxon>
    </lineage>
</organism>
<evidence type="ECO:0000313" key="1">
    <source>
        <dbReference type="EMBL" id="JAW15688.1"/>
    </source>
</evidence>